<keyword evidence="2" id="KW-1185">Reference proteome</keyword>
<dbReference type="AlphaFoldDB" id="A0A165G5V6"/>
<name>A0A165G5V6_9APHY</name>
<accession>A0A165G5V6</accession>
<evidence type="ECO:0000313" key="2">
    <source>
        <dbReference type="Proteomes" id="UP000076871"/>
    </source>
</evidence>
<evidence type="ECO:0000313" key="1">
    <source>
        <dbReference type="EMBL" id="KZT09868.1"/>
    </source>
</evidence>
<dbReference type="InParanoid" id="A0A165G5V6"/>
<dbReference type="Proteomes" id="UP000076871">
    <property type="component" value="Unassembled WGS sequence"/>
</dbReference>
<dbReference type="GeneID" id="63823891"/>
<gene>
    <name evidence="1" type="ORF">LAESUDRAFT_711752</name>
</gene>
<organism evidence="1 2">
    <name type="scientific">Laetiporus sulphureus 93-53</name>
    <dbReference type="NCBI Taxonomy" id="1314785"/>
    <lineage>
        <taxon>Eukaryota</taxon>
        <taxon>Fungi</taxon>
        <taxon>Dikarya</taxon>
        <taxon>Basidiomycota</taxon>
        <taxon>Agaricomycotina</taxon>
        <taxon>Agaricomycetes</taxon>
        <taxon>Polyporales</taxon>
        <taxon>Laetiporus</taxon>
    </lineage>
</organism>
<protein>
    <submittedName>
        <fullName evidence="1">Uncharacterized protein</fullName>
    </submittedName>
</protein>
<dbReference type="EMBL" id="KV427610">
    <property type="protein sequence ID" value="KZT09868.1"/>
    <property type="molecule type" value="Genomic_DNA"/>
</dbReference>
<reference evidence="1 2" key="1">
    <citation type="journal article" date="2016" name="Mol. Biol. Evol.">
        <title>Comparative Genomics of Early-Diverging Mushroom-Forming Fungi Provides Insights into the Origins of Lignocellulose Decay Capabilities.</title>
        <authorList>
            <person name="Nagy L.G."/>
            <person name="Riley R."/>
            <person name="Tritt A."/>
            <person name="Adam C."/>
            <person name="Daum C."/>
            <person name="Floudas D."/>
            <person name="Sun H."/>
            <person name="Yadav J.S."/>
            <person name="Pangilinan J."/>
            <person name="Larsson K.H."/>
            <person name="Matsuura K."/>
            <person name="Barry K."/>
            <person name="Labutti K."/>
            <person name="Kuo R."/>
            <person name="Ohm R.A."/>
            <person name="Bhattacharya S.S."/>
            <person name="Shirouzu T."/>
            <person name="Yoshinaga Y."/>
            <person name="Martin F.M."/>
            <person name="Grigoriev I.V."/>
            <person name="Hibbett D.S."/>
        </authorList>
    </citation>
    <scope>NUCLEOTIDE SEQUENCE [LARGE SCALE GENOMIC DNA]</scope>
    <source>
        <strain evidence="1 2">93-53</strain>
    </source>
</reference>
<proteinExistence type="predicted"/>
<sequence length="337" mass="36358">MAPLPEATVVDDLLAASTASSIIPEMGAKEAQLTSNQEEPADVKPSSSLTILLECNIPVITLTPPPTEEHGICAREDACLSSDEVPQASISQEVECYSVTFEMIGVNTESESIVVISTTSLPQCSAPDEKLSSSIADLAVKCDSTSFEDTNTNEWGVIVKSASSLSSSISWDPELSQSIQCLGIWIEKQCITKQRKTSTCDDEKATNTHFQLLYGDDAEMKCTQEAVDAEYDQQLQEDFNPLLTLGYNTPLLFKPCVHYYDASKSLSANDESSLASSDDSTCFFSVASSMSDDLTCLSPIPEVKVAAGMQDKVAWMCPAGDPCGPFTLHACHESWKV</sequence>
<dbReference type="RefSeq" id="XP_040767608.1">
    <property type="nucleotide sequence ID" value="XM_040906862.1"/>
</dbReference>